<evidence type="ECO:0000256" key="1">
    <source>
        <dbReference type="SAM" id="MobiDB-lite"/>
    </source>
</evidence>
<dbReference type="AlphaFoldDB" id="A0AAW0ABN5"/>
<dbReference type="EMBL" id="JAWWNJ010000077">
    <property type="protein sequence ID" value="KAK7005920.1"/>
    <property type="molecule type" value="Genomic_DNA"/>
</dbReference>
<keyword evidence="3" id="KW-1185">Reference proteome</keyword>
<proteinExistence type="predicted"/>
<protein>
    <submittedName>
        <fullName evidence="2">Uncharacterized protein</fullName>
    </submittedName>
</protein>
<accession>A0AAW0ABN5</accession>
<dbReference type="Proteomes" id="UP001362999">
    <property type="component" value="Unassembled WGS sequence"/>
</dbReference>
<feature type="region of interest" description="Disordered" evidence="1">
    <location>
        <begin position="64"/>
        <end position="105"/>
    </location>
</feature>
<evidence type="ECO:0000313" key="3">
    <source>
        <dbReference type="Proteomes" id="UP001362999"/>
    </source>
</evidence>
<name>A0AAW0ABN5_9AGAR</name>
<gene>
    <name evidence="2" type="ORF">R3P38DRAFT_1723920</name>
</gene>
<sequence>MSYPFSPHDTGTREMVGRSEYPASTFSSWGNHGDLDERVVSPTMVSADAYPSWETTAHGTIESRYQAAFTPGHASSSSIDRNDPSPHQRFRSRAPIPKGMTDTRHVVPSETPVNLIDERIASANQVSSTNALNDTQPSAMMVPAARAVRDAMTGRQPPVSGYPPPYTSQ</sequence>
<comment type="caution">
    <text evidence="2">The sequence shown here is derived from an EMBL/GenBank/DDBJ whole genome shotgun (WGS) entry which is preliminary data.</text>
</comment>
<evidence type="ECO:0000313" key="2">
    <source>
        <dbReference type="EMBL" id="KAK7005920.1"/>
    </source>
</evidence>
<organism evidence="2 3">
    <name type="scientific">Favolaschia claudopus</name>
    <dbReference type="NCBI Taxonomy" id="2862362"/>
    <lineage>
        <taxon>Eukaryota</taxon>
        <taxon>Fungi</taxon>
        <taxon>Dikarya</taxon>
        <taxon>Basidiomycota</taxon>
        <taxon>Agaricomycotina</taxon>
        <taxon>Agaricomycetes</taxon>
        <taxon>Agaricomycetidae</taxon>
        <taxon>Agaricales</taxon>
        <taxon>Marasmiineae</taxon>
        <taxon>Mycenaceae</taxon>
        <taxon>Favolaschia</taxon>
    </lineage>
</organism>
<reference evidence="2 3" key="1">
    <citation type="journal article" date="2024" name="J Genomics">
        <title>Draft genome sequencing and assembly of Favolaschia claudopus CIRM-BRFM 2984 isolated from oak limbs.</title>
        <authorList>
            <person name="Navarro D."/>
            <person name="Drula E."/>
            <person name="Chaduli D."/>
            <person name="Cazenave R."/>
            <person name="Ahrendt S."/>
            <person name="Wang J."/>
            <person name="Lipzen A."/>
            <person name="Daum C."/>
            <person name="Barry K."/>
            <person name="Grigoriev I.V."/>
            <person name="Favel A."/>
            <person name="Rosso M.N."/>
            <person name="Martin F."/>
        </authorList>
    </citation>
    <scope>NUCLEOTIDE SEQUENCE [LARGE SCALE GENOMIC DNA]</scope>
    <source>
        <strain evidence="2 3">CIRM-BRFM 2984</strain>
    </source>
</reference>